<reference evidence="4 5" key="1">
    <citation type="journal article" date="2016" name="Mol. Biol. Evol.">
        <title>Comparative Genomics of Early-Diverging Mushroom-Forming Fungi Provides Insights into the Origins of Lignocellulose Decay Capabilities.</title>
        <authorList>
            <person name="Nagy L.G."/>
            <person name="Riley R."/>
            <person name="Tritt A."/>
            <person name="Adam C."/>
            <person name="Daum C."/>
            <person name="Floudas D."/>
            <person name="Sun H."/>
            <person name="Yadav J.S."/>
            <person name="Pangilinan J."/>
            <person name="Larsson K.H."/>
            <person name="Matsuura K."/>
            <person name="Barry K."/>
            <person name="Labutti K."/>
            <person name="Kuo R."/>
            <person name="Ohm R.A."/>
            <person name="Bhattacharya S.S."/>
            <person name="Shirouzu T."/>
            <person name="Yoshinaga Y."/>
            <person name="Martin F.M."/>
            <person name="Grigoriev I.V."/>
            <person name="Hibbett D.S."/>
        </authorList>
    </citation>
    <scope>NUCLEOTIDE SEQUENCE [LARGE SCALE GENOMIC DNA]</scope>
    <source>
        <strain evidence="4 5">93-53</strain>
    </source>
</reference>
<dbReference type="Proteomes" id="UP000076871">
    <property type="component" value="Unassembled WGS sequence"/>
</dbReference>
<feature type="region of interest" description="Disordered" evidence="1">
    <location>
        <begin position="291"/>
        <end position="323"/>
    </location>
</feature>
<evidence type="ECO:0000313" key="4">
    <source>
        <dbReference type="EMBL" id="KZT10325.1"/>
    </source>
</evidence>
<dbReference type="RefSeq" id="XP_040768065.1">
    <property type="nucleotide sequence ID" value="XM_040903878.1"/>
</dbReference>
<evidence type="ECO:0008006" key="6">
    <source>
        <dbReference type="Google" id="ProtNLM"/>
    </source>
</evidence>
<organism evidence="4 5">
    <name type="scientific">Laetiporus sulphureus 93-53</name>
    <dbReference type="NCBI Taxonomy" id="1314785"/>
    <lineage>
        <taxon>Eukaryota</taxon>
        <taxon>Fungi</taxon>
        <taxon>Dikarya</taxon>
        <taxon>Basidiomycota</taxon>
        <taxon>Agaricomycotina</taxon>
        <taxon>Agaricomycetes</taxon>
        <taxon>Polyporales</taxon>
        <taxon>Laetiporus</taxon>
    </lineage>
</organism>
<dbReference type="GeneID" id="63820908"/>
<dbReference type="InParanoid" id="A0A165GGU2"/>
<feature type="compositionally biased region" description="Polar residues" evidence="1">
    <location>
        <begin position="243"/>
        <end position="262"/>
    </location>
</feature>
<proteinExistence type="predicted"/>
<keyword evidence="2" id="KW-0472">Membrane</keyword>
<keyword evidence="2" id="KW-1133">Transmembrane helix</keyword>
<feature type="transmembrane region" description="Helical" evidence="2">
    <location>
        <begin position="499"/>
        <end position="518"/>
    </location>
</feature>
<name>A0A165GGU2_9APHY</name>
<dbReference type="OrthoDB" id="3256745at2759"/>
<keyword evidence="5" id="KW-1185">Reference proteome</keyword>
<evidence type="ECO:0000256" key="1">
    <source>
        <dbReference type="SAM" id="MobiDB-lite"/>
    </source>
</evidence>
<evidence type="ECO:0000256" key="2">
    <source>
        <dbReference type="SAM" id="Phobius"/>
    </source>
</evidence>
<keyword evidence="3" id="KW-0732">Signal</keyword>
<evidence type="ECO:0000256" key="3">
    <source>
        <dbReference type="SAM" id="SignalP"/>
    </source>
</evidence>
<dbReference type="EMBL" id="KV427609">
    <property type="protein sequence ID" value="KZT10325.1"/>
    <property type="molecule type" value="Genomic_DNA"/>
</dbReference>
<sequence length="523" mass="58242">MLPFALKVAWFVLSLTGVLGSWVGFPRFTTALNGLWIPVMFCLADTIMQSIFCLGMIWKMDPTIMPQGFCIAQAAVSAVSWFTMTTICATMTLMTSLAILRSHGMLDAVELRRALKWRHLLLLSIVGFPLIAFVAYIVVSLKTDAVRQSDAMICEATNPIWVSLLSFAGVPLLLAFPSFVLSCISVVILLFGQQQHHIPSHAPCSNNCDAFTPMPVRRNSRPKGKPLEPERDDVPDSAVELDTLSSLDNQRTSNNAHMASSRQKPRPIVNILPAHSLSTDKPYRTLGRATIPNHTKRHPLPFSWGSSTTRSSPEYDEHRRERLSNYSQSLSPMSFVSRSVVSSARTSPISISLFTSVSPRDTSASALDEANAVREEARMSGVRVVTGYEDVEGDWSSGSMKWAHHCSDVSSYTKSELEFTHTESEVDAEEFAMYARRSTLYSLWDLSYPDPRPACRSRVVWRIMFFQLFLSLTQILAAMSSLVDMFSGRTVPTSFGTQHVALILIAWASPIAFGVWPLRQHNH</sequence>
<feature type="transmembrane region" description="Helical" evidence="2">
    <location>
        <begin position="459"/>
        <end position="479"/>
    </location>
</feature>
<feature type="compositionally biased region" description="Basic and acidic residues" evidence="1">
    <location>
        <begin position="313"/>
        <end position="323"/>
    </location>
</feature>
<feature type="chain" id="PRO_5007858189" description="G-protein coupled receptors family 1 profile domain-containing protein" evidence="3">
    <location>
        <begin position="21"/>
        <end position="523"/>
    </location>
</feature>
<accession>A0A165GGU2</accession>
<feature type="transmembrane region" description="Helical" evidence="2">
    <location>
        <begin position="78"/>
        <end position="100"/>
    </location>
</feature>
<feature type="transmembrane region" description="Helical" evidence="2">
    <location>
        <begin position="120"/>
        <end position="139"/>
    </location>
</feature>
<feature type="transmembrane region" description="Helical" evidence="2">
    <location>
        <begin position="159"/>
        <end position="191"/>
    </location>
</feature>
<dbReference type="STRING" id="1314785.A0A165GGU2"/>
<dbReference type="AlphaFoldDB" id="A0A165GGU2"/>
<feature type="transmembrane region" description="Helical" evidence="2">
    <location>
        <begin position="37"/>
        <end position="58"/>
    </location>
</feature>
<feature type="transmembrane region" description="Helical" evidence="2">
    <location>
        <begin position="6"/>
        <end position="25"/>
    </location>
</feature>
<protein>
    <recommendedName>
        <fullName evidence="6">G-protein coupled receptors family 1 profile domain-containing protein</fullName>
    </recommendedName>
</protein>
<gene>
    <name evidence="4" type="ORF">LAESUDRAFT_644789</name>
</gene>
<feature type="compositionally biased region" description="Basic and acidic residues" evidence="1">
    <location>
        <begin position="225"/>
        <end position="234"/>
    </location>
</feature>
<feature type="signal peptide" evidence="3">
    <location>
        <begin position="1"/>
        <end position="20"/>
    </location>
</feature>
<feature type="region of interest" description="Disordered" evidence="1">
    <location>
        <begin position="215"/>
        <end position="268"/>
    </location>
</feature>
<keyword evidence="2" id="KW-0812">Transmembrane</keyword>
<evidence type="ECO:0000313" key="5">
    <source>
        <dbReference type="Proteomes" id="UP000076871"/>
    </source>
</evidence>